<name>A0ABD2WHR0_9HYME</name>
<dbReference type="Proteomes" id="UP001627154">
    <property type="component" value="Unassembled WGS sequence"/>
</dbReference>
<keyword evidence="2" id="KW-1185">Reference proteome</keyword>
<accession>A0ABD2WHR0</accession>
<comment type="caution">
    <text evidence="1">The sequence shown here is derived from an EMBL/GenBank/DDBJ whole genome shotgun (WGS) entry which is preliminary data.</text>
</comment>
<organism evidence="1 2">
    <name type="scientific">Trichogramma kaykai</name>
    <dbReference type="NCBI Taxonomy" id="54128"/>
    <lineage>
        <taxon>Eukaryota</taxon>
        <taxon>Metazoa</taxon>
        <taxon>Ecdysozoa</taxon>
        <taxon>Arthropoda</taxon>
        <taxon>Hexapoda</taxon>
        <taxon>Insecta</taxon>
        <taxon>Pterygota</taxon>
        <taxon>Neoptera</taxon>
        <taxon>Endopterygota</taxon>
        <taxon>Hymenoptera</taxon>
        <taxon>Apocrita</taxon>
        <taxon>Proctotrupomorpha</taxon>
        <taxon>Chalcidoidea</taxon>
        <taxon>Trichogrammatidae</taxon>
        <taxon>Trichogramma</taxon>
    </lineage>
</organism>
<protein>
    <submittedName>
        <fullName evidence="1">Uncharacterized protein</fullName>
    </submittedName>
</protein>
<dbReference type="AlphaFoldDB" id="A0ABD2WHR0"/>
<evidence type="ECO:0000313" key="2">
    <source>
        <dbReference type="Proteomes" id="UP001627154"/>
    </source>
</evidence>
<proteinExistence type="predicted"/>
<gene>
    <name evidence="1" type="ORF">TKK_012930</name>
</gene>
<sequence>MTQSGITFYKQALTLFEAENQAIVLLTKLDEKVLIDFECKGVKTKLKPLSTLVFKTEHQNCRPIVKIENQIQTSETNENIFIDFQCNDMKSESTTTCKTEYQSCLPTVKQENQIQTNPLNVKNNNSNKQRS</sequence>
<dbReference type="EMBL" id="JBJJXI010000103">
    <property type="protein sequence ID" value="KAL3392618.1"/>
    <property type="molecule type" value="Genomic_DNA"/>
</dbReference>
<reference evidence="1 2" key="1">
    <citation type="journal article" date="2024" name="bioRxiv">
        <title>A reference genome for Trichogramma kaykai: A tiny desert-dwelling parasitoid wasp with competing sex-ratio distorters.</title>
        <authorList>
            <person name="Culotta J."/>
            <person name="Lindsey A.R."/>
        </authorList>
    </citation>
    <scope>NUCLEOTIDE SEQUENCE [LARGE SCALE GENOMIC DNA]</scope>
    <source>
        <strain evidence="1 2">KSX58</strain>
    </source>
</reference>
<evidence type="ECO:0000313" key="1">
    <source>
        <dbReference type="EMBL" id="KAL3392618.1"/>
    </source>
</evidence>